<reference evidence="6 7" key="1">
    <citation type="submission" date="2023-11" db="EMBL/GenBank/DDBJ databases">
        <title>Actinomadura monticuli sp. nov., isolated from volcanic ash.</title>
        <authorList>
            <person name="Lee S.D."/>
            <person name="Yang H."/>
            <person name="Kim I.S."/>
        </authorList>
    </citation>
    <scope>NUCLEOTIDE SEQUENCE [LARGE SCALE GENOMIC DNA]</scope>
    <source>
        <strain evidence="6 7">DLS-62</strain>
    </source>
</reference>
<evidence type="ECO:0000256" key="2">
    <source>
        <dbReference type="ARBA" id="ARBA00022723"/>
    </source>
</evidence>
<dbReference type="RefSeq" id="WP_371952963.1">
    <property type="nucleotide sequence ID" value="NZ_JAXCEI010000013.1"/>
</dbReference>
<dbReference type="Gene3D" id="2.70.98.30">
    <property type="entry name" value="Golgi alpha-mannosidase II, domain 4"/>
    <property type="match status" value="1"/>
</dbReference>
<dbReference type="SUPFAM" id="SSF88688">
    <property type="entry name" value="Families 57/38 glycoside transferase middle domain"/>
    <property type="match status" value="1"/>
</dbReference>
<dbReference type="EMBL" id="JAXCEI010000013">
    <property type="protein sequence ID" value="MFA1542633.1"/>
    <property type="molecule type" value="Genomic_DNA"/>
</dbReference>
<dbReference type="PANTHER" id="PTHR46017:SF2">
    <property type="entry name" value="MANNOSYLGLYCERATE HYDROLASE"/>
    <property type="match status" value="1"/>
</dbReference>
<dbReference type="PANTHER" id="PTHR46017">
    <property type="entry name" value="ALPHA-MANNOSIDASE 2C1"/>
    <property type="match status" value="1"/>
</dbReference>
<comment type="similarity">
    <text evidence="1">Belongs to the glycosyl hydrolase 38 family.</text>
</comment>
<dbReference type="Pfam" id="PF01074">
    <property type="entry name" value="Glyco_hydro_38N"/>
    <property type="match status" value="1"/>
</dbReference>
<dbReference type="Proteomes" id="UP001569963">
    <property type="component" value="Unassembled WGS sequence"/>
</dbReference>
<comment type="caution">
    <text evidence="6">The sequence shown here is derived from an EMBL/GenBank/DDBJ whole genome shotgun (WGS) entry which is preliminary data.</text>
</comment>
<gene>
    <name evidence="6" type="ORF">SM611_27165</name>
</gene>
<dbReference type="InterPro" id="IPR011330">
    <property type="entry name" value="Glyco_hydro/deAcase_b/a-brl"/>
</dbReference>
<dbReference type="Gene3D" id="1.20.1270.50">
    <property type="entry name" value="Glycoside hydrolase family 38, central domain"/>
    <property type="match status" value="1"/>
</dbReference>
<name>A0ABV4QHK0_9ACTN</name>
<dbReference type="InterPro" id="IPR037094">
    <property type="entry name" value="Glyco_hydro_38_cen_sf"/>
</dbReference>
<feature type="domain" description="Glycoside hydrolase family 38 N-terminal" evidence="5">
    <location>
        <begin position="16"/>
        <end position="190"/>
    </location>
</feature>
<evidence type="ECO:0000313" key="6">
    <source>
        <dbReference type="EMBL" id="MFA1542633.1"/>
    </source>
</evidence>
<accession>A0ABV4QHK0</accession>
<sequence length="911" mass="98519">MRVGNAERAGSPEREIVVVPHTHWDREWYLPFQRFRLRLVSLLDGVLDRMEADPRWHFTLDGQMAAVDDYLEIRPERRDRVAALVREGRLAVGPWQILHDEFLCSGENIVRNLQMGMARAEELGAAMMVGYLPDQFGHCAQMPQILRLAGIEHACVWRGVPDRVRTCAFAWEAPDGTAVRAHYLPGGGYGNAASMFEEPAAGAPPLAGRVAGFAEAMGRWYPRGGPLLAMYGADHTAPAPDLADRVAASGLAMRLDTLAGYFAGERPSVDGLPHVRGELRSHARANILPGVISARVRLKQLMGRAERRVERYAEPLTALWYAGDAQRFLDLAWRRLVEASCHDSVTGCGCDETAEQVAAHMAEADQLGRAVCDLVTAERAASVPLGSHLVFNPSPARRTGLVTLDIPCEGEPGLVTGDGRPVPVQTLDIAPTVLDDAVHPASELPVLLERVYGRVLFGQEIRDWSVSREERTLTFQVTSRAGVPFDIGDVREALRDADGEWRVRILADPRRTVAALVDVPALGLTAVRPVPGAGEPDGPVRAERNVLDNGLLRAEVHADGTLGLRTPSGHVVEGVGRIVDGGDLGDSYNYAPPARDRIVGDPLTVDVEPVSGGPLVAALDIVRTYRWPASGDLPGDARSEAEEDATVVTRAELRAGEPFLRLRVTFDNRSDDHRVRLHLSLPRQAHSSFAEGQFAITERGLTAEGGFGERPVPTYPASGFVAAGGLAVLLEHATEYEIAGAGREMALTLLRAVGYLSRDRNAYRDQPAGPQLPTPGAQCRGERAVGMAIMPYDGERPGAGVVRAAEEYRHDLLTAAGYGHMSVPAPASREGIAISGDGVVMTSLRARDGWVETRMAAQSEQPVTAVLSGGFTEAVRVDLRGRPGIPLDVHGGTATLALRPWEIATVRLRMR</sequence>
<dbReference type="InterPro" id="IPR011013">
    <property type="entry name" value="Gal_mutarotase_sf_dom"/>
</dbReference>
<dbReference type="InterPro" id="IPR000602">
    <property type="entry name" value="Glyco_hydro_38_N"/>
</dbReference>
<organism evidence="6 7">
    <name type="scientific">Actinomadura monticuli</name>
    <dbReference type="NCBI Taxonomy" id="3097367"/>
    <lineage>
        <taxon>Bacteria</taxon>
        <taxon>Bacillati</taxon>
        <taxon>Actinomycetota</taxon>
        <taxon>Actinomycetes</taxon>
        <taxon>Streptosporangiales</taxon>
        <taxon>Thermomonosporaceae</taxon>
        <taxon>Actinomadura</taxon>
    </lineage>
</organism>
<evidence type="ECO:0000256" key="3">
    <source>
        <dbReference type="ARBA" id="ARBA00022801"/>
    </source>
</evidence>
<protein>
    <submittedName>
        <fullName evidence="6">Alpha-mannosidase</fullName>
    </submittedName>
</protein>
<evidence type="ECO:0000313" key="7">
    <source>
        <dbReference type="Proteomes" id="UP001569963"/>
    </source>
</evidence>
<dbReference type="Gene3D" id="3.20.110.10">
    <property type="entry name" value="Glycoside hydrolase 38, N terminal domain"/>
    <property type="match status" value="1"/>
</dbReference>
<dbReference type="SUPFAM" id="SSF74650">
    <property type="entry name" value="Galactose mutarotase-like"/>
    <property type="match status" value="1"/>
</dbReference>
<proteinExistence type="inferred from homology"/>
<keyword evidence="7" id="KW-1185">Reference proteome</keyword>
<evidence type="ECO:0000259" key="5">
    <source>
        <dbReference type="Pfam" id="PF01074"/>
    </source>
</evidence>
<dbReference type="InterPro" id="IPR028995">
    <property type="entry name" value="Glyco_hydro_57/38_cen_sf"/>
</dbReference>
<evidence type="ECO:0000256" key="1">
    <source>
        <dbReference type="ARBA" id="ARBA00009792"/>
    </source>
</evidence>
<dbReference type="InterPro" id="IPR027291">
    <property type="entry name" value="Glyco_hydro_38_N_sf"/>
</dbReference>
<dbReference type="SUPFAM" id="SSF88713">
    <property type="entry name" value="Glycoside hydrolase/deacetylase"/>
    <property type="match status" value="1"/>
</dbReference>
<keyword evidence="4" id="KW-0326">Glycosidase</keyword>
<keyword evidence="3" id="KW-0378">Hydrolase</keyword>
<keyword evidence="2" id="KW-0479">Metal-binding</keyword>
<evidence type="ECO:0000256" key="4">
    <source>
        <dbReference type="ARBA" id="ARBA00023295"/>
    </source>
</evidence>